<comment type="caution">
    <text evidence="2">The sequence shown here is derived from an EMBL/GenBank/DDBJ whole genome shotgun (WGS) entry which is preliminary data.</text>
</comment>
<dbReference type="OrthoDB" id="1711106at2"/>
<keyword evidence="3" id="KW-1185">Reference proteome</keyword>
<dbReference type="Pfam" id="PF12730">
    <property type="entry name" value="ABC2_membrane_4"/>
    <property type="match status" value="1"/>
</dbReference>
<dbReference type="Proteomes" id="UP000282076">
    <property type="component" value="Unassembled WGS sequence"/>
</dbReference>
<dbReference type="AlphaFoldDB" id="A0A494Y4H6"/>
<name>A0A494Y4H6_9BACL</name>
<organism evidence="2 3">
    <name type="scientific">Cohnella endophytica</name>
    <dbReference type="NCBI Taxonomy" id="2419778"/>
    <lineage>
        <taxon>Bacteria</taxon>
        <taxon>Bacillati</taxon>
        <taxon>Bacillota</taxon>
        <taxon>Bacilli</taxon>
        <taxon>Bacillales</taxon>
        <taxon>Paenibacillaceae</taxon>
        <taxon>Cohnella</taxon>
    </lineage>
</organism>
<evidence type="ECO:0000313" key="3">
    <source>
        <dbReference type="Proteomes" id="UP000282076"/>
    </source>
</evidence>
<dbReference type="RefSeq" id="WP_120974556.1">
    <property type="nucleotide sequence ID" value="NZ_RBZM01000002.1"/>
</dbReference>
<accession>A0A494Y4H6</accession>
<keyword evidence="1" id="KW-0812">Transmembrane</keyword>
<feature type="transmembrane region" description="Helical" evidence="1">
    <location>
        <begin position="222"/>
        <end position="244"/>
    </location>
</feature>
<feature type="transmembrane region" description="Helical" evidence="1">
    <location>
        <begin position="175"/>
        <end position="194"/>
    </location>
</feature>
<feature type="transmembrane region" description="Helical" evidence="1">
    <location>
        <begin position="60"/>
        <end position="81"/>
    </location>
</feature>
<sequence length="249" mass="27638">MASLRAAIRNEFCLMYYRKTTLIFMVVSVVVPILATFAFRSLKSVLGIISVNSSFPIEMLGVYTAIWIPIFLFLTIAELFPHEVSTRTLKLSLLRPITRFRIYLAKLSALAVAIAALLFLLLAVTLICNALAGSVGQSLADWFGFVKAYFAGFLSMLALAAFFSWVSQFFRSSSGFLTFSIVIYAAAKIAPYFVKGFSAFSLASYTDWYVLWLSNTVASGRLLTSSLFVLSGIVLFVSLGYLSFERREV</sequence>
<keyword evidence="1" id="KW-1133">Transmembrane helix</keyword>
<dbReference type="EMBL" id="RBZM01000002">
    <property type="protein sequence ID" value="RKP56940.1"/>
    <property type="molecule type" value="Genomic_DNA"/>
</dbReference>
<dbReference type="PANTHER" id="PTHR37305:SF1">
    <property type="entry name" value="MEMBRANE PROTEIN"/>
    <property type="match status" value="1"/>
</dbReference>
<gene>
    <name evidence="2" type="ORF">D7Z26_02830</name>
</gene>
<feature type="transmembrane region" description="Helical" evidence="1">
    <location>
        <begin position="21"/>
        <end position="40"/>
    </location>
</feature>
<reference evidence="2 3" key="1">
    <citation type="submission" date="2018-10" db="EMBL/GenBank/DDBJ databases">
        <title>Cohnella sp. M2MS4P-1, whole genome shotgun sequence.</title>
        <authorList>
            <person name="Tuo L."/>
        </authorList>
    </citation>
    <scope>NUCLEOTIDE SEQUENCE [LARGE SCALE GENOMIC DNA]</scope>
    <source>
        <strain evidence="2 3">M2MS4P-1</strain>
    </source>
</reference>
<keyword evidence="1" id="KW-0472">Membrane</keyword>
<feature type="transmembrane region" description="Helical" evidence="1">
    <location>
        <begin position="144"/>
        <end position="163"/>
    </location>
</feature>
<proteinExistence type="predicted"/>
<evidence type="ECO:0000313" key="2">
    <source>
        <dbReference type="EMBL" id="RKP56940.1"/>
    </source>
</evidence>
<protein>
    <submittedName>
        <fullName evidence="2">ABC transporter permease</fullName>
    </submittedName>
</protein>
<evidence type="ECO:0000256" key="1">
    <source>
        <dbReference type="SAM" id="Phobius"/>
    </source>
</evidence>
<feature type="transmembrane region" description="Helical" evidence="1">
    <location>
        <begin position="102"/>
        <end position="132"/>
    </location>
</feature>
<dbReference type="PANTHER" id="PTHR37305">
    <property type="entry name" value="INTEGRAL MEMBRANE PROTEIN-RELATED"/>
    <property type="match status" value="1"/>
</dbReference>